<comment type="caution">
    <text evidence="7">The sequence shown here is derived from an EMBL/GenBank/DDBJ whole genome shotgun (WGS) entry which is preliminary data.</text>
</comment>
<evidence type="ECO:0000259" key="6">
    <source>
        <dbReference type="Pfam" id="PF24708"/>
    </source>
</evidence>
<keyword evidence="4" id="KW-0378">Hydrolase</keyword>
<keyword evidence="5" id="KW-0443">Lipid metabolism</keyword>
<reference evidence="7 8" key="1">
    <citation type="submission" date="2020-01" db="EMBL/GenBank/DDBJ databases">
        <title>Identification and distribution of gene clusters putatively required for synthesis of sphingolipid metabolism inhibitors in phylogenetically diverse species of the filamentous fungus Fusarium.</title>
        <authorList>
            <person name="Kim H.-S."/>
            <person name="Busman M."/>
            <person name="Brown D.W."/>
            <person name="Divon H."/>
            <person name="Uhlig S."/>
            <person name="Proctor R.H."/>
        </authorList>
    </citation>
    <scope>NUCLEOTIDE SEQUENCE [LARGE SCALE GENOMIC DNA]</scope>
    <source>
        <strain evidence="7 8">NRRL 13308</strain>
    </source>
</reference>
<evidence type="ECO:0000313" key="7">
    <source>
        <dbReference type="EMBL" id="KAF4417541.1"/>
    </source>
</evidence>
<dbReference type="GO" id="GO:0005576">
    <property type="term" value="C:extracellular region"/>
    <property type="evidence" value="ECO:0007669"/>
    <property type="project" value="UniProtKB-SubCell"/>
</dbReference>
<dbReference type="Proteomes" id="UP000536711">
    <property type="component" value="Unassembled WGS sequence"/>
</dbReference>
<accession>A0A8H4JED7</accession>
<keyword evidence="2" id="KW-0964">Secreted</keyword>
<feature type="domain" description="Lipase-like C-terminal" evidence="6">
    <location>
        <begin position="149"/>
        <end position="331"/>
    </location>
</feature>
<evidence type="ECO:0000256" key="4">
    <source>
        <dbReference type="ARBA" id="ARBA00022801"/>
    </source>
</evidence>
<evidence type="ECO:0000256" key="5">
    <source>
        <dbReference type="ARBA" id="ARBA00023098"/>
    </source>
</evidence>
<evidence type="ECO:0000256" key="1">
    <source>
        <dbReference type="ARBA" id="ARBA00004613"/>
    </source>
</evidence>
<dbReference type="InterPro" id="IPR056304">
    <property type="entry name" value="Lip-like_C"/>
</dbReference>
<dbReference type="Pfam" id="PF24708">
    <property type="entry name" value="Lip_C"/>
    <property type="match status" value="1"/>
</dbReference>
<dbReference type="AlphaFoldDB" id="A0A8H4JED7"/>
<dbReference type="InterPro" id="IPR029058">
    <property type="entry name" value="AB_hydrolase_fold"/>
</dbReference>
<keyword evidence="8" id="KW-1185">Reference proteome</keyword>
<comment type="subcellular location">
    <subcellularLocation>
        <location evidence="1">Secreted</location>
    </subcellularLocation>
</comment>
<dbReference type="GO" id="GO:0006629">
    <property type="term" value="P:lipid metabolic process"/>
    <property type="evidence" value="ECO:0007669"/>
    <property type="project" value="UniProtKB-KW"/>
</dbReference>
<evidence type="ECO:0000313" key="8">
    <source>
        <dbReference type="Proteomes" id="UP000536711"/>
    </source>
</evidence>
<dbReference type="Gene3D" id="3.40.50.1820">
    <property type="entry name" value="alpha/beta hydrolase"/>
    <property type="match status" value="1"/>
</dbReference>
<sequence>MNPMAHPIDHGNEGIHELRREVAGIRAMGLPRTGCPIVLVPGFSGWGRPFLGTVNYFGGFENLPLILSQLGYIVIVVRIGPISSNRERACEIFAQLDDGVFDLPGTPGTFINVNFGTGLPAPAVAAARTRRAVIYNPPAPANALPADWQWSAANRVNFICHSQGGTTVRYLIELLSGTHPNPPHFFGVNRQSWIKSVVTLGTPHKGTTVTGVVNDLLPPGGLDPLLDFITSCSFETRQDRIYDLHLDHWGFASAPGQTYQALRATIAPVVTTWWNQRYNGLYDNSVRGIQDLDLFAPNPSQDIFYFTMSFCATRPFPNETLTTRDINEFLALFPGHEVWNPLGVSGHVAAPLLRLGTWLSALPSSRAALTWITDVANRHLQPLRYFSQIPRPGTQVPRPDMLPLIMYPAYAMGGRSRPAGTALPGITSEEFQRNDGIVNTRSMDGPTTGPVNEGSCVAELIANPPPANSKGIYWHLGTNSTIDHADQIGVFTNSTTYAEVKAMYMLLAELVDRLP</sequence>
<evidence type="ECO:0000256" key="2">
    <source>
        <dbReference type="ARBA" id="ARBA00022525"/>
    </source>
</evidence>
<dbReference type="EMBL" id="JAADJF010000431">
    <property type="protein sequence ID" value="KAF4417541.1"/>
    <property type="molecule type" value="Genomic_DNA"/>
</dbReference>
<name>A0A8H4JED7_9HYPO</name>
<organism evidence="7 8">
    <name type="scientific">Fusarium acutatum</name>
    <dbReference type="NCBI Taxonomy" id="78861"/>
    <lineage>
        <taxon>Eukaryota</taxon>
        <taxon>Fungi</taxon>
        <taxon>Dikarya</taxon>
        <taxon>Ascomycota</taxon>
        <taxon>Pezizomycotina</taxon>
        <taxon>Sordariomycetes</taxon>
        <taxon>Hypocreomycetidae</taxon>
        <taxon>Hypocreales</taxon>
        <taxon>Nectriaceae</taxon>
        <taxon>Fusarium</taxon>
        <taxon>Fusarium fujikuroi species complex</taxon>
    </lineage>
</organism>
<keyword evidence="3" id="KW-0732">Signal</keyword>
<dbReference type="PANTHER" id="PTHR34043:SF3">
    <property type="entry name" value="ALPHA_BETA-HYDROLASES SUPERFAMILY PROTEIN"/>
    <property type="match status" value="1"/>
</dbReference>
<protein>
    <recommendedName>
        <fullName evidence="6">Lipase-like C-terminal domain-containing protein</fullName>
    </recommendedName>
</protein>
<dbReference type="OrthoDB" id="206848at2759"/>
<evidence type="ECO:0000256" key="3">
    <source>
        <dbReference type="ARBA" id="ARBA00022729"/>
    </source>
</evidence>
<dbReference type="PANTHER" id="PTHR34043">
    <property type="entry name" value="ALPHA/BETA-HYDROLASES SUPERFAMILY PROTEIN"/>
    <property type="match status" value="1"/>
</dbReference>
<proteinExistence type="predicted"/>
<dbReference type="SUPFAM" id="SSF53474">
    <property type="entry name" value="alpha/beta-Hydrolases"/>
    <property type="match status" value="1"/>
</dbReference>
<gene>
    <name evidence="7" type="ORF">FACUT_12154</name>
</gene>
<dbReference type="GO" id="GO:0016787">
    <property type="term" value="F:hydrolase activity"/>
    <property type="evidence" value="ECO:0007669"/>
    <property type="project" value="UniProtKB-KW"/>
</dbReference>